<keyword evidence="2" id="KW-1185">Reference proteome</keyword>
<organism evidence="1 2">
    <name type="scientific">Xylaria hypoxylon</name>
    <dbReference type="NCBI Taxonomy" id="37992"/>
    <lineage>
        <taxon>Eukaryota</taxon>
        <taxon>Fungi</taxon>
        <taxon>Dikarya</taxon>
        <taxon>Ascomycota</taxon>
        <taxon>Pezizomycotina</taxon>
        <taxon>Sordariomycetes</taxon>
        <taxon>Xylariomycetidae</taxon>
        <taxon>Xylariales</taxon>
        <taxon>Xylariaceae</taxon>
        <taxon>Xylaria</taxon>
    </lineage>
</organism>
<dbReference type="Proteomes" id="UP000297716">
    <property type="component" value="Unassembled WGS sequence"/>
</dbReference>
<accession>A0A4Z0YUY0</accession>
<name>A0A4Z0YUY0_9PEZI</name>
<sequence length="187" mass="21141">MAVGVVLVRGCTGTGLEKPAPRTPCWYDIWTWAKYGLDRYGFGRRTGTICVLARVQTMDQYGIRTSTAVCAVPVRSRTGTSLEQHEWDACTSTTVPVRSPGPCWHDPELVRPWMADQYDSILVQPWMADQYDAWTSTDKDPVPYEDLDQQLSAPYQYDLGPVQARFHSLNLYWSGAVLVQHVRALVQ</sequence>
<proteinExistence type="predicted"/>
<comment type="caution">
    <text evidence="1">The sequence shown here is derived from an EMBL/GenBank/DDBJ whole genome shotgun (WGS) entry which is preliminary data.</text>
</comment>
<evidence type="ECO:0000313" key="1">
    <source>
        <dbReference type="EMBL" id="TGJ82955.1"/>
    </source>
</evidence>
<dbReference type="OrthoDB" id="10524763at2759"/>
<protein>
    <submittedName>
        <fullName evidence="1">Uncharacterized protein</fullName>
    </submittedName>
</protein>
<dbReference type="AlphaFoldDB" id="A0A4Z0YUY0"/>
<reference evidence="1 2" key="1">
    <citation type="submission" date="2019-03" db="EMBL/GenBank/DDBJ databases">
        <title>Draft genome sequence of Xylaria hypoxylon DSM 108379, a ubiquitous saprotrophic-parasitic fungi on hardwood.</title>
        <authorList>
            <person name="Buettner E."/>
            <person name="Leonhardt S."/>
            <person name="Gebauer A.M."/>
            <person name="Liers C."/>
            <person name="Hofrichter M."/>
            <person name="Kellner H."/>
        </authorList>
    </citation>
    <scope>NUCLEOTIDE SEQUENCE [LARGE SCALE GENOMIC DNA]</scope>
    <source>
        <strain evidence="1 2">DSM 108379</strain>
    </source>
</reference>
<evidence type="ECO:0000313" key="2">
    <source>
        <dbReference type="Proteomes" id="UP000297716"/>
    </source>
</evidence>
<dbReference type="EMBL" id="SKBN01000109">
    <property type="protein sequence ID" value="TGJ82955.1"/>
    <property type="molecule type" value="Genomic_DNA"/>
</dbReference>
<gene>
    <name evidence="1" type="ORF">E0Z10_g5794</name>
</gene>